<reference evidence="1" key="1">
    <citation type="submission" date="2018-01" db="EMBL/GenBank/DDBJ databases">
        <title>Genome sequnecing of Lactobacillus formosensis KACC 18721.</title>
        <authorList>
            <person name="Kim S.-J."/>
            <person name="Heo J."/>
        </authorList>
    </citation>
    <scope>NUCLEOTIDE SEQUENCE</scope>
    <source>
        <strain evidence="1">KACC 18721</strain>
    </source>
</reference>
<protein>
    <submittedName>
        <fullName evidence="1">Uncharacterized protein</fullName>
    </submittedName>
</protein>
<organism evidence="1">
    <name type="scientific">Companilactobacillus formosensis</name>
    <dbReference type="NCBI Taxonomy" id="1617889"/>
    <lineage>
        <taxon>Bacteria</taxon>
        <taxon>Bacillati</taxon>
        <taxon>Bacillota</taxon>
        <taxon>Bacilli</taxon>
        <taxon>Lactobacillales</taxon>
        <taxon>Lactobacillaceae</taxon>
        <taxon>Companilactobacillus</taxon>
    </lineage>
</organism>
<proteinExistence type="predicted"/>
<accession>A0A2P4R510</accession>
<gene>
    <name evidence="1" type="ORF">C2R26_08925</name>
</gene>
<dbReference type="EMBL" id="PPWZ01000063">
    <property type="protein sequence ID" value="POH36343.1"/>
    <property type="molecule type" value="Genomic_DNA"/>
</dbReference>
<dbReference type="AlphaFoldDB" id="A0A2P4R510"/>
<name>A0A2P4R510_9LACO</name>
<sequence>MKFKISLFSAIALIVLTIGTNQIIKADAINSSDDTTQTTPIKGVIGSKGLGEDGKIMAEILKKLISRDH</sequence>
<evidence type="ECO:0000313" key="1">
    <source>
        <dbReference type="EMBL" id="POH36343.1"/>
    </source>
</evidence>
<comment type="caution">
    <text evidence="1">The sequence shown here is derived from an EMBL/GenBank/DDBJ whole genome shotgun (WGS) entry which is preliminary data.</text>
</comment>